<dbReference type="GO" id="GO:0016810">
    <property type="term" value="F:hydrolase activity, acting on carbon-nitrogen (but not peptide) bonds"/>
    <property type="evidence" value="ECO:0007669"/>
    <property type="project" value="InterPro"/>
</dbReference>
<dbReference type="InterPro" id="IPR051398">
    <property type="entry name" value="Polysacch_Deacetylase"/>
</dbReference>
<dbReference type="Pfam" id="PF01522">
    <property type="entry name" value="Polysacc_deac_1"/>
    <property type="match status" value="1"/>
</dbReference>
<dbReference type="PROSITE" id="PS51677">
    <property type="entry name" value="NODB"/>
    <property type="match status" value="1"/>
</dbReference>
<dbReference type="Gene3D" id="3.20.20.370">
    <property type="entry name" value="Glycoside hydrolase/deacetylase"/>
    <property type="match status" value="1"/>
</dbReference>
<dbReference type="SUPFAM" id="SSF88713">
    <property type="entry name" value="Glycoside hydrolase/deacetylase"/>
    <property type="match status" value="1"/>
</dbReference>
<dbReference type="RefSeq" id="WP_227600384.1">
    <property type="nucleotide sequence ID" value="NZ_JAJEPX010000009.1"/>
</dbReference>
<evidence type="ECO:0000313" key="4">
    <source>
        <dbReference type="EMBL" id="MCC2176432.1"/>
    </source>
</evidence>
<sequence length="617" mass="69944">MNAKKWVLSLPVIVLILAALLAGFNYVTDPFGAFGDRFMQWFSYDETNNPRAAKISYLEQHHDEYDSYFLGCSSTSSLPTESFNEMLNAKFYNLIMYGADMKDCEKIANYLIDNYTVKNLVLNVYLDNGLTYDDESNKLTHSLHYKTDPDMSALSYYSRFLLADPRYGYQKLVNKKKDTLMPQSFDVFDEQTGAYDKRVRDVEPIGSTADYLNAYPVFTNYPNHEPLHLYKTEACMQSVAAIRKVCEENGVNLIVLTAPVYTDYYKNFYDEDITNFYESLAKVTDYWDFSSSSVSSEPRFFYDSTHFRNNIGEMMAARIAEKEYPDFTPAITAIPSDFGTYVTADTPHDYFMQRPAPRTDDDTAVQVPVLTWHQLTEDVSGSATISPETFRKQIQALSDAGYNTISLEQLRDYVYNGTPLPEKPIVLTFDDGYLSNYEDAFPVLGEYNMKATIFAIGVSIGKDTYKDTDHAMTPHFGAAEMQEMVDSGLISIQSHTYDMHQWPPFEDGNDRVRETLAQLPGESDEDYEAAAKADIQQSQQAIEPITGEKVNALSYPEGAYGTLTMDALRSQGIELTFTTQPGVNAVVQGLPQTLYSMHRITMTEDTNMDEFLAELAK</sequence>
<dbReference type="GO" id="GO:0005576">
    <property type="term" value="C:extracellular region"/>
    <property type="evidence" value="ECO:0007669"/>
    <property type="project" value="UniProtKB-SubCell"/>
</dbReference>
<dbReference type="InterPro" id="IPR011330">
    <property type="entry name" value="Glyco_hydro/deAcase_b/a-brl"/>
</dbReference>
<dbReference type="GO" id="GO:0005975">
    <property type="term" value="P:carbohydrate metabolic process"/>
    <property type="evidence" value="ECO:0007669"/>
    <property type="project" value="InterPro"/>
</dbReference>
<comment type="subcellular location">
    <subcellularLocation>
        <location evidence="1">Secreted</location>
    </subcellularLocation>
</comment>
<protein>
    <submittedName>
        <fullName evidence="4">Polysaccharide deacetylase family protein</fullName>
    </submittedName>
</protein>
<keyword evidence="2" id="KW-0732">Signal</keyword>
<organism evidence="4 5">
    <name type="scientific">Agathobaculum butyriciproducens</name>
    <dbReference type="NCBI Taxonomy" id="1628085"/>
    <lineage>
        <taxon>Bacteria</taxon>
        <taxon>Bacillati</taxon>
        <taxon>Bacillota</taxon>
        <taxon>Clostridia</taxon>
        <taxon>Eubacteriales</taxon>
        <taxon>Butyricicoccaceae</taxon>
        <taxon>Agathobaculum</taxon>
    </lineage>
</organism>
<dbReference type="PANTHER" id="PTHR34216:SF3">
    <property type="entry name" value="POLY-BETA-1,6-N-ACETYL-D-GLUCOSAMINE N-DEACETYLASE"/>
    <property type="match status" value="1"/>
</dbReference>
<feature type="domain" description="NodB homology" evidence="3">
    <location>
        <begin position="423"/>
        <end position="617"/>
    </location>
</feature>
<accession>A0AAW4W0Q6</accession>
<gene>
    <name evidence="4" type="ORF">LKD22_04690</name>
</gene>
<name>A0AAW4W0Q6_9FIRM</name>
<comment type="caution">
    <text evidence="4">The sequence shown here is derived from an EMBL/GenBank/DDBJ whole genome shotgun (WGS) entry which is preliminary data.</text>
</comment>
<proteinExistence type="predicted"/>
<keyword evidence="5" id="KW-1185">Reference proteome</keyword>
<dbReference type="CDD" id="cd10969">
    <property type="entry name" value="CE4_Ecf1_like_5s"/>
    <property type="match status" value="1"/>
</dbReference>
<evidence type="ECO:0000256" key="2">
    <source>
        <dbReference type="ARBA" id="ARBA00022729"/>
    </source>
</evidence>
<dbReference type="PANTHER" id="PTHR34216">
    <property type="match status" value="1"/>
</dbReference>
<dbReference type="InterPro" id="IPR002509">
    <property type="entry name" value="NODB_dom"/>
</dbReference>
<dbReference type="AlphaFoldDB" id="A0AAW4W0Q6"/>
<evidence type="ECO:0000313" key="5">
    <source>
        <dbReference type="Proteomes" id="UP001298753"/>
    </source>
</evidence>
<dbReference type="Proteomes" id="UP001298753">
    <property type="component" value="Unassembled WGS sequence"/>
</dbReference>
<dbReference type="EMBL" id="JAJEPX010000009">
    <property type="protein sequence ID" value="MCC2176432.1"/>
    <property type="molecule type" value="Genomic_DNA"/>
</dbReference>
<evidence type="ECO:0000256" key="1">
    <source>
        <dbReference type="ARBA" id="ARBA00004613"/>
    </source>
</evidence>
<reference evidence="4 5" key="1">
    <citation type="submission" date="2021-10" db="EMBL/GenBank/DDBJ databases">
        <title>Anaerobic single-cell dispensing facilitates the cultivation of human gut bacteria.</title>
        <authorList>
            <person name="Afrizal A."/>
        </authorList>
    </citation>
    <scope>NUCLEOTIDE SEQUENCE [LARGE SCALE GENOMIC DNA]</scope>
    <source>
        <strain evidence="4 5">CLA-AA-H270</strain>
    </source>
</reference>
<dbReference type="GeneID" id="98660073"/>
<evidence type="ECO:0000259" key="3">
    <source>
        <dbReference type="PROSITE" id="PS51677"/>
    </source>
</evidence>